<evidence type="ECO:0000256" key="5">
    <source>
        <dbReference type="ARBA" id="ARBA00010008"/>
    </source>
</evidence>
<evidence type="ECO:0000256" key="9">
    <source>
        <dbReference type="ARBA" id="ARBA00022741"/>
    </source>
</evidence>
<feature type="modified residue" description="N6-(pyridoxal phosphate)lysine" evidence="16">
    <location>
        <position position="483"/>
    </location>
</feature>
<dbReference type="CDD" id="cd06454">
    <property type="entry name" value="KBL_like"/>
    <property type="match status" value="1"/>
</dbReference>
<feature type="domain" description="Aminotransferase class I/classII large" evidence="18">
    <location>
        <begin position="285"/>
        <end position="621"/>
    </location>
</feature>
<dbReference type="NCBIfam" id="TIGR00858">
    <property type="entry name" value="bioF"/>
    <property type="match status" value="1"/>
</dbReference>
<evidence type="ECO:0000256" key="6">
    <source>
        <dbReference type="ARBA" id="ARBA00011738"/>
    </source>
</evidence>
<keyword evidence="9" id="KW-0547">Nucleotide-binding</keyword>
<evidence type="ECO:0000259" key="18">
    <source>
        <dbReference type="Pfam" id="PF00155"/>
    </source>
</evidence>
<dbReference type="GO" id="GO:0009102">
    <property type="term" value="P:biotin biosynthetic process"/>
    <property type="evidence" value="ECO:0007669"/>
    <property type="project" value="UniProtKB-UniRule"/>
</dbReference>
<dbReference type="InterPro" id="IPR050087">
    <property type="entry name" value="AON_synthase_class-II"/>
</dbReference>
<evidence type="ECO:0000256" key="1">
    <source>
        <dbReference type="ARBA" id="ARBA00001933"/>
    </source>
</evidence>
<dbReference type="InterPro" id="IPR015421">
    <property type="entry name" value="PyrdxlP-dep_Trfase_major"/>
</dbReference>
<evidence type="ECO:0000256" key="11">
    <source>
        <dbReference type="ARBA" id="ARBA00022840"/>
    </source>
</evidence>
<evidence type="ECO:0000256" key="8">
    <source>
        <dbReference type="ARBA" id="ARBA00022679"/>
    </source>
</evidence>
<evidence type="ECO:0000256" key="13">
    <source>
        <dbReference type="ARBA" id="ARBA00022898"/>
    </source>
</evidence>
<dbReference type="SUPFAM" id="SSF53383">
    <property type="entry name" value="PLP-dependent transferases"/>
    <property type="match status" value="1"/>
</dbReference>
<dbReference type="InterPro" id="IPR001917">
    <property type="entry name" value="Aminotrans_II_pyridoxalP_BS"/>
</dbReference>
<dbReference type="PANTHER" id="PTHR13693">
    <property type="entry name" value="CLASS II AMINOTRANSFERASE/8-AMINO-7-OXONONANOATE SYNTHASE"/>
    <property type="match status" value="1"/>
</dbReference>
<evidence type="ECO:0000256" key="4">
    <source>
        <dbReference type="ARBA" id="ARBA00005075"/>
    </source>
</evidence>
<gene>
    <name evidence="19" type="ORF">BHW43_10970</name>
</gene>
<comment type="catalytic activity">
    <reaction evidence="14 17">
        <text>6-carboxyhexanoyl-[ACP] + L-alanine + H(+) = (8S)-8-amino-7-oxononanoate + holo-[ACP] + CO2</text>
        <dbReference type="Rhea" id="RHEA:42288"/>
        <dbReference type="Rhea" id="RHEA-COMP:9685"/>
        <dbReference type="Rhea" id="RHEA-COMP:9955"/>
        <dbReference type="ChEBI" id="CHEBI:15378"/>
        <dbReference type="ChEBI" id="CHEBI:16526"/>
        <dbReference type="ChEBI" id="CHEBI:57972"/>
        <dbReference type="ChEBI" id="CHEBI:64479"/>
        <dbReference type="ChEBI" id="CHEBI:78846"/>
        <dbReference type="ChEBI" id="CHEBI:149468"/>
        <dbReference type="EC" id="2.3.1.47"/>
    </reaction>
</comment>
<evidence type="ECO:0000256" key="14">
    <source>
        <dbReference type="ARBA" id="ARBA00047715"/>
    </source>
</evidence>
<comment type="catalytic activity">
    <reaction evidence="15">
        <text>heptanedioate + ATP + CoA = 6-carboxyhexanoyl-CoA + AMP + diphosphate</text>
        <dbReference type="Rhea" id="RHEA:14781"/>
        <dbReference type="ChEBI" id="CHEBI:30616"/>
        <dbReference type="ChEBI" id="CHEBI:33019"/>
        <dbReference type="ChEBI" id="CHEBI:36165"/>
        <dbReference type="ChEBI" id="CHEBI:57287"/>
        <dbReference type="ChEBI" id="CHEBI:57360"/>
        <dbReference type="ChEBI" id="CHEBI:456215"/>
        <dbReference type="EC" id="6.2.1.14"/>
    </reaction>
</comment>
<sequence length="633" mass="68838">MPLYSIKMRASKGDLHVSGAERIILQPDIGSAVSALTERALHHGLGRADFINVKMEEVAPEKLEYLDALPVSKRPADTVEETYKIMKEMLCELGLEAKADALIDLLRHNHPMRGAVLYDVATNSRLEPDHERGIRVTYMDAEGAASNCSGKNHFREAIVLATKVVNAPGIIAELCLSDDPDYLVGYLASLKHGYVRLMPMKEMGNPHGGRVFIFDSTKAKAEDAINYLEKQRVLVRGLPIEKPANPNPEQIFADELKQLKEQNLYRSLRTMDSEQSKYVEMQGRKVLMLASNSYLDLAADARVKQAAAEAALQWGAGNGGSRLTTGNTALHEALESKLAQFKGTEAALVFNTGYMANVGIISALCNSESVIFSDEYNHASIIDGARLSKARIVVYKHNDMQDLKAKILATPCSRGLIVSDAVFSMDGDIVDLPALVALGKKYHLLTMIDEAHATGVIGKTGHGTVEHFGNTVRPDILMGTLSKALGAEGGYACASKVIIEYLKNKARSFIFATSQTPATLAAALRAIEVLKEEPQRAQKLQHNVEFFLNALHTEGVEAYSPTAIIPIIIGDEKSALQVADELLASGVLAPAIRYPTVAKGTARLRVALMATHTEAELSQTAKLIGAAIRKYKK</sequence>
<dbReference type="EC" id="2.3.1.47" evidence="17"/>
<comment type="pathway">
    <text evidence="3 17">Cofactor biosynthesis; biotin biosynthesis.</text>
</comment>
<evidence type="ECO:0000256" key="12">
    <source>
        <dbReference type="ARBA" id="ARBA00022842"/>
    </source>
</evidence>
<dbReference type="Proteomes" id="UP000186777">
    <property type="component" value="Unassembled WGS sequence"/>
</dbReference>
<dbReference type="GO" id="GO:0008710">
    <property type="term" value="F:8-amino-7-oxononanoate synthase activity"/>
    <property type="evidence" value="ECO:0007669"/>
    <property type="project" value="UniProtKB-UniRule"/>
</dbReference>
<dbReference type="RefSeq" id="WP_303680558.1">
    <property type="nucleotide sequence ID" value="NZ_MNTG01000048.1"/>
</dbReference>
<comment type="caution">
    <text evidence="19">The sequence shown here is derived from an EMBL/GenBank/DDBJ whole genome shotgun (WGS) entry which is preliminary data.</text>
</comment>
<protein>
    <recommendedName>
        <fullName evidence="17">8-amino-7-ketopelargonate synthase</fullName>
        <ecNumber evidence="17">2.3.1.47</ecNumber>
    </recommendedName>
</protein>
<reference evidence="19 20" key="1">
    <citation type="journal article" date="2016" name="Nat. Biotechnol.">
        <title>Measurement of bacterial replication rates in microbial communities.</title>
        <authorList>
            <person name="Brown C.T."/>
            <person name="Olm M.R."/>
            <person name="Thomas B.C."/>
            <person name="Banfield J.F."/>
        </authorList>
    </citation>
    <scope>NUCLEOTIDE SEQUENCE [LARGE SCALE GENOMIC DNA]</scope>
    <source>
        <strain evidence="19">46_33</strain>
    </source>
</reference>
<comment type="similarity">
    <text evidence="5 17">Belongs to the class-II pyridoxal-phosphate-dependent aminotransferase family. BioF subfamily.</text>
</comment>
<evidence type="ECO:0000313" key="20">
    <source>
        <dbReference type="Proteomes" id="UP000186777"/>
    </source>
</evidence>
<organism evidence="19 20">
    <name type="scientific">Phascolarctobacterium succinatutens</name>
    <dbReference type="NCBI Taxonomy" id="626940"/>
    <lineage>
        <taxon>Bacteria</taxon>
        <taxon>Bacillati</taxon>
        <taxon>Bacillota</taxon>
        <taxon>Negativicutes</taxon>
        <taxon>Acidaminococcales</taxon>
        <taxon>Acidaminococcaceae</taxon>
        <taxon>Phascolarctobacterium</taxon>
    </lineage>
</organism>
<name>A0A1Q6R1G2_9FIRM</name>
<comment type="pathway">
    <text evidence="4">Metabolic intermediate metabolism; pimeloyl-CoA biosynthesis; pimeloyl-CoA from pimelate: step 1/1.</text>
</comment>
<dbReference type="Pfam" id="PF00155">
    <property type="entry name" value="Aminotran_1_2"/>
    <property type="match status" value="1"/>
</dbReference>
<evidence type="ECO:0000256" key="16">
    <source>
        <dbReference type="PIRSR" id="PIRSR604723-51"/>
    </source>
</evidence>
<comment type="subunit">
    <text evidence="6 17">Homodimer.</text>
</comment>
<comment type="function">
    <text evidence="17">Catalyzes the decarboxylative condensation of pimeloyl-[acyl-carrier protein] and L-alanine to produce 8-amino-7-oxononanoate (AON), [acyl-carrier protein], and carbon dioxide.</text>
</comment>
<evidence type="ECO:0000256" key="3">
    <source>
        <dbReference type="ARBA" id="ARBA00004746"/>
    </source>
</evidence>
<evidence type="ECO:0000256" key="7">
    <source>
        <dbReference type="ARBA" id="ARBA00022598"/>
    </source>
</evidence>
<proteinExistence type="inferred from homology"/>
<dbReference type="UniPathway" id="UPA00078"/>
<keyword evidence="11" id="KW-0067">ATP-binding</keyword>
<evidence type="ECO:0000256" key="15">
    <source>
        <dbReference type="ARBA" id="ARBA00049553"/>
    </source>
</evidence>
<keyword evidence="10" id="KW-0093">Biotin biosynthesis</keyword>
<evidence type="ECO:0000256" key="10">
    <source>
        <dbReference type="ARBA" id="ARBA00022756"/>
    </source>
</evidence>
<dbReference type="InterPro" id="IPR015422">
    <property type="entry name" value="PyrdxlP-dep_Trfase_small"/>
</dbReference>
<keyword evidence="7" id="KW-0436">Ligase</keyword>
<dbReference type="InterPro" id="IPR005499">
    <property type="entry name" value="BioW"/>
</dbReference>
<keyword evidence="8 17" id="KW-0808">Transferase</keyword>
<evidence type="ECO:0000313" key="19">
    <source>
        <dbReference type="EMBL" id="OLA36146.1"/>
    </source>
</evidence>
<dbReference type="GO" id="GO:0042410">
    <property type="term" value="F:6-carboxyhexanoate-CoA ligase activity"/>
    <property type="evidence" value="ECO:0007669"/>
    <property type="project" value="UniProtKB-EC"/>
</dbReference>
<dbReference type="NCBIfam" id="NF002360">
    <property type="entry name" value="PRK01322.1"/>
    <property type="match status" value="1"/>
</dbReference>
<dbReference type="GO" id="GO:0030170">
    <property type="term" value="F:pyridoxal phosphate binding"/>
    <property type="evidence" value="ECO:0007669"/>
    <property type="project" value="InterPro"/>
</dbReference>
<dbReference type="AlphaFoldDB" id="A0A1Q6R1G2"/>
<keyword evidence="12" id="KW-0460">Magnesium</keyword>
<dbReference type="UniPathway" id="UPA00999">
    <property type="reaction ID" value="UER00351"/>
</dbReference>
<dbReference type="InterPro" id="IPR004723">
    <property type="entry name" value="AONS_Archaea/Proteobacteria"/>
</dbReference>
<keyword evidence="13 16" id="KW-0663">Pyridoxal phosphate</keyword>
<dbReference type="STRING" id="626940.BHW43_10970"/>
<dbReference type="Gene3D" id="3.90.1150.10">
    <property type="entry name" value="Aspartate Aminotransferase, domain 1"/>
    <property type="match status" value="1"/>
</dbReference>
<dbReference type="Gene3D" id="3.40.640.10">
    <property type="entry name" value="Type I PLP-dependent aspartate aminotransferase-like (Major domain)"/>
    <property type="match status" value="1"/>
</dbReference>
<accession>A0A1Q6R1G2</accession>
<comment type="cofactor">
    <cofactor evidence="2">
        <name>Mg(2+)</name>
        <dbReference type="ChEBI" id="CHEBI:18420"/>
    </cofactor>
</comment>
<dbReference type="Pfam" id="PF03744">
    <property type="entry name" value="BioW"/>
    <property type="match status" value="1"/>
</dbReference>
<comment type="cofactor">
    <cofactor evidence="1 16 17">
        <name>pyridoxal 5'-phosphate</name>
        <dbReference type="ChEBI" id="CHEBI:597326"/>
    </cofactor>
</comment>
<dbReference type="PROSITE" id="PS00599">
    <property type="entry name" value="AA_TRANSFER_CLASS_2"/>
    <property type="match status" value="1"/>
</dbReference>
<evidence type="ECO:0000256" key="2">
    <source>
        <dbReference type="ARBA" id="ARBA00001946"/>
    </source>
</evidence>
<dbReference type="InterPro" id="IPR004839">
    <property type="entry name" value="Aminotransferase_I/II_large"/>
</dbReference>
<dbReference type="InterPro" id="IPR015424">
    <property type="entry name" value="PyrdxlP-dep_Trfase"/>
</dbReference>
<dbReference type="EMBL" id="MNTG01000048">
    <property type="protein sequence ID" value="OLA36146.1"/>
    <property type="molecule type" value="Genomic_DNA"/>
</dbReference>
<dbReference type="GO" id="GO:0005524">
    <property type="term" value="F:ATP binding"/>
    <property type="evidence" value="ECO:0007669"/>
    <property type="project" value="UniProtKB-KW"/>
</dbReference>
<evidence type="ECO:0000256" key="17">
    <source>
        <dbReference type="RuleBase" id="RU003693"/>
    </source>
</evidence>